<organism evidence="3">
    <name type="scientific">Serratia fonticola</name>
    <dbReference type="NCBI Taxonomy" id="47917"/>
    <lineage>
        <taxon>Bacteria</taxon>
        <taxon>Pseudomonadati</taxon>
        <taxon>Pseudomonadota</taxon>
        <taxon>Gammaproteobacteria</taxon>
        <taxon>Enterobacterales</taxon>
        <taxon>Yersiniaceae</taxon>
        <taxon>Serratia</taxon>
    </lineage>
</organism>
<evidence type="ECO:0000259" key="1">
    <source>
        <dbReference type="Pfam" id="PF00534"/>
    </source>
</evidence>
<feature type="domain" description="Glycosyl transferase family 1" evidence="1">
    <location>
        <begin position="199"/>
        <end position="343"/>
    </location>
</feature>
<keyword evidence="3" id="KW-0808">Transferase</keyword>
<dbReference type="SUPFAM" id="SSF53756">
    <property type="entry name" value="UDP-Glycosyltransferase/glycogen phosphorylase"/>
    <property type="match status" value="1"/>
</dbReference>
<dbReference type="CDD" id="cd03811">
    <property type="entry name" value="GT4_GT28_WabH-like"/>
    <property type="match status" value="1"/>
</dbReference>
<evidence type="ECO:0000313" key="3">
    <source>
        <dbReference type="EMBL" id="TVZ69560.1"/>
    </source>
</evidence>
<accession>A0A542BH90</accession>
<dbReference type="Pfam" id="PF00534">
    <property type="entry name" value="Glycos_transf_1"/>
    <property type="match status" value="1"/>
</dbReference>
<dbReference type="OrthoDB" id="9792269at2"/>
<comment type="caution">
    <text evidence="3">The sequence shown here is derived from an EMBL/GenBank/DDBJ whole genome shotgun (WGS) entry which is preliminary data.</text>
</comment>
<protein>
    <submittedName>
        <fullName evidence="3">Glycosyltransferase involved in cell wall biosynthesis</fullName>
    </submittedName>
</protein>
<reference evidence="3" key="2">
    <citation type="submission" date="2019-08" db="EMBL/GenBank/DDBJ databases">
        <title>Investigation of anaerobic lignin degradation for improved lignocellulosic biofuels.</title>
        <authorList>
            <person name="Deangelis K.PhD."/>
        </authorList>
    </citation>
    <scope>NUCLEOTIDE SEQUENCE [LARGE SCALE GENOMIC DNA]</scope>
    <source>
        <strain evidence="3">128R</strain>
    </source>
</reference>
<dbReference type="EMBL" id="VISQ01000001">
    <property type="protein sequence ID" value="TVZ69560.1"/>
    <property type="molecule type" value="Genomic_DNA"/>
</dbReference>
<evidence type="ECO:0000259" key="2">
    <source>
        <dbReference type="Pfam" id="PF13439"/>
    </source>
</evidence>
<proteinExistence type="predicted"/>
<dbReference type="InterPro" id="IPR001296">
    <property type="entry name" value="Glyco_trans_1"/>
</dbReference>
<gene>
    <name evidence="3" type="ORF">FHU10_2079</name>
</gene>
<feature type="domain" description="Glycosyltransferase subfamily 4-like N-terminal" evidence="2">
    <location>
        <begin position="13"/>
        <end position="183"/>
    </location>
</feature>
<reference evidence="3" key="1">
    <citation type="submission" date="2019-06" db="EMBL/GenBank/DDBJ databases">
        <authorList>
            <person name="Deangelis K."/>
            <person name="Huntemann M."/>
            <person name="Clum A."/>
            <person name="Pillay M."/>
            <person name="Palaniappan K."/>
            <person name="Varghese N."/>
            <person name="Mikhailova N."/>
            <person name="Stamatis D."/>
            <person name="Reddy T."/>
            <person name="Daum C."/>
            <person name="Shapiro N."/>
            <person name="Ivanova N."/>
            <person name="Kyrpides N."/>
            <person name="Woyke T."/>
        </authorList>
    </citation>
    <scope>NUCLEOTIDE SEQUENCE [LARGE SCALE GENOMIC DNA]</scope>
    <source>
        <strain evidence="3">128R</strain>
    </source>
</reference>
<dbReference type="PANTHER" id="PTHR12526">
    <property type="entry name" value="GLYCOSYLTRANSFERASE"/>
    <property type="match status" value="1"/>
</dbReference>
<dbReference type="GO" id="GO:1901135">
    <property type="term" value="P:carbohydrate derivative metabolic process"/>
    <property type="evidence" value="ECO:0007669"/>
    <property type="project" value="UniProtKB-ARBA"/>
</dbReference>
<dbReference type="AlphaFoldDB" id="A0A542BH90"/>
<dbReference type="Pfam" id="PF13439">
    <property type="entry name" value="Glyco_transf_4"/>
    <property type="match status" value="1"/>
</dbReference>
<dbReference type="InterPro" id="IPR028098">
    <property type="entry name" value="Glyco_trans_4-like_N"/>
</dbReference>
<sequence>MRILMIIDGLPGGGAEKVVLTLCQGMQQLGHDVSLISLRDVCHYPIPAGIDYQVLKDSCRTPWRKLTELSRRAAMLDEAIIASERQKGRYDLVFSNLHKTDRIVSQSKTVDRDRLWFCIHGILSTSYLGHRTGLDRWLKRRKVARVYQQQNIVAVSRAVGNDLQQNLGIEPNQLATINNPFDITAIQQQAAEPCESPVKDYLIHVGRFHPHKRHDRLLKAYALSGIQAPLVLVGTGNEQHIAQIKRLAEALNMSDRVLFLGFQANPYPLIKQAKMLVLSSDSEGFGNVLVEALLCGTPVVSTRCPGGPEEILEKAGMNNALAELNKKSLAEKMAEIYAHPPVINHRQLSDYGLMPICEKYLALKK</sequence>
<dbReference type="Gene3D" id="3.40.50.2000">
    <property type="entry name" value="Glycogen Phosphorylase B"/>
    <property type="match status" value="2"/>
</dbReference>
<dbReference type="GO" id="GO:0016757">
    <property type="term" value="F:glycosyltransferase activity"/>
    <property type="evidence" value="ECO:0007669"/>
    <property type="project" value="InterPro"/>
</dbReference>
<name>A0A542BH90_SERFO</name>